<gene>
    <name evidence="2" type="ORF">LVJ77_06490</name>
</gene>
<reference evidence="2" key="2">
    <citation type="journal article" date="2022" name="Res Sq">
        <title>Evolution of multicellular longitudinally dividing oral cavity symbionts (Neisseriaceae).</title>
        <authorList>
            <person name="Nyongesa S."/>
            <person name="Weber P."/>
            <person name="Bernet E."/>
            <person name="Pullido F."/>
            <person name="Nieckarz M."/>
            <person name="Delaby M."/>
            <person name="Nieves C."/>
            <person name="Viehboeck T."/>
            <person name="Krause N."/>
            <person name="Rivera-Millot A."/>
            <person name="Nakamura A."/>
            <person name="Vischer N."/>
            <person name="VanNieuwenhze M."/>
            <person name="Brun Y."/>
            <person name="Cava F."/>
            <person name="Bulgheresi S."/>
            <person name="Veyrier F."/>
        </authorList>
    </citation>
    <scope>NUCLEOTIDE SEQUENCE</scope>
    <source>
        <strain evidence="2">17694</strain>
    </source>
</reference>
<reference evidence="2" key="1">
    <citation type="submission" date="2021-12" db="EMBL/GenBank/DDBJ databases">
        <authorList>
            <person name="Veyrier F.J."/>
        </authorList>
    </citation>
    <scope>NUCLEOTIDE SEQUENCE</scope>
    <source>
        <strain evidence="2">17694</strain>
    </source>
</reference>
<dbReference type="InterPro" id="IPR010292">
    <property type="entry name" value="Uncharacterised_CreA"/>
</dbReference>
<keyword evidence="1" id="KW-0732">Signal</keyword>
<evidence type="ECO:0000313" key="2">
    <source>
        <dbReference type="EMBL" id="UOP04116.1"/>
    </source>
</evidence>
<dbReference type="PANTHER" id="PTHR37952">
    <property type="match status" value="1"/>
</dbReference>
<dbReference type="AlphaFoldDB" id="A0A8T9MUD9"/>
<name>A0A8T9MUD9_9NEIS</name>
<feature type="signal peptide" evidence="1">
    <location>
        <begin position="1"/>
        <end position="19"/>
    </location>
</feature>
<evidence type="ECO:0000313" key="3">
    <source>
        <dbReference type="Proteomes" id="UP000831534"/>
    </source>
</evidence>
<keyword evidence="3" id="KW-1185">Reference proteome</keyword>
<protein>
    <submittedName>
        <fullName evidence="2">CreA family protein</fullName>
    </submittedName>
</protein>
<feature type="chain" id="PRO_5035759006" evidence="1">
    <location>
        <begin position="20"/>
        <end position="184"/>
    </location>
</feature>
<dbReference type="Proteomes" id="UP000831534">
    <property type="component" value="Chromosome"/>
</dbReference>
<proteinExistence type="predicted"/>
<dbReference type="PIRSF" id="PIRSF003174">
    <property type="entry name" value="CreA"/>
    <property type="match status" value="1"/>
</dbReference>
<organism evidence="2 3">
    <name type="scientific">Conchiformibius kuhniae</name>
    <dbReference type="NCBI Taxonomy" id="211502"/>
    <lineage>
        <taxon>Bacteria</taxon>
        <taxon>Pseudomonadati</taxon>
        <taxon>Pseudomonadota</taxon>
        <taxon>Betaproteobacteria</taxon>
        <taxon>Neisseriales</taxon>
        <taxon>Neisseriaceae</taxon>
        <taxon>Conchiformibius</taxon>
    </lineage>
</organism>
<dbReference type="PANTHER" id="PTHR37952:SF2">
    <property type="entry name" value="PROTEIN CREA"/>
    <property type="match status" value="1"/>
</dbReference>
<dbReference type="GO" id="GO:0005829">
    <property type="term" value="C:cytosol"/>
    <property type="evidence" value="ECO:0007669"/>
    <property type="project" value="TreeGrafter"/>
</dbReference>
<sequence length="184" mass="19968">MTNTMKNSMICAGFALLLAACGKNTDTIGKADTVFNLLGKNDRIEIEAFDDPDVKGVACYLSYAKKGGLKETVNLEEDVSDFSVSCTQTTPHIEYNEKTVAKPAKVFKRSASFAFKTMQIIRYYDDKRKVFSYLVYSDRIIQGSPKNSVSAVSCHEGVPADARAAEGRTGVKIIGSCVIEGAAP</sequence>
<dbReference type="PROSITE" id="PS51257">
    <property type="entry name" value="PROKAR_LIPOPROTEIN"/>
    <property type="match status" value="1"/>
</dbReference>
<accession>A0A8T9MUD9</accession>
<evidence type="ECO:0000256" key="1">
    <source>
        <dbReference type="SAM" id="SignalP"/>
    </source>
</evidence>
<dbReference type="EMBL" id="CP091521">
    <property type="protein sequence ID" value="UOP04116.1"/>
    <property type="molecule type" value="Genomic_DNA"/>
</dbReference>
<dbReference type="Pfam" id="PF05981">
    <property type="entry name" value="CreA"/>
    <property type="match status" value="1"/>
</dbReference>